<dbReference type="Proteomes" id="UP000772434">
    <property type="component" value="Unassembled WGS sequence"/>
</dbReference>
<reference evidence="3" key="1">
    <citation type="submission" date="2020-11" db="EMBL/GenBank/DDBJ databases">
        <authorList>
            <consortium name="DOE Joint Genome Institute"/>
            <person name="Ahrendt S."/>
            <person name="Riley R."/>
            <person name="Andreopoulos W."/>
            <person name="Labutti K."/>
            <person name="Pangilinan J."/>
            <person name="Ruiz-Duenas F.J."/>
            <person name="Barrasa J.M."/>
            <person name="Sanchez-Garcia M."/>
            <person name="Camarero S."/>
            <person name="Miyauchi S."/>
            <person name="Serrano A."/>
            <person name="Linde D."/>
            <person name="Babiker R."/>
            <person name="Drula E."/>
            <person name="Ayuso-Fernandez I."/>
            <person name="Pacheco R."/>
            <person name="Padilla G."/>
            <person name="Ferreira P."/>
            <person name="Barriuso J."/>
            <person name="Kellner H."/>
            <person name="Castanera R."/>
            <person name="Alfaro M."/>
            <person name="Ramirez L."/>
            <person name="Pisabarro A.G."/>
            <person name="Kuo A."/>
            <person name="Tritt A."/>
            <person name="Lipzen A."/>
            <person name="He G."/>
            <person name="Yan M."/>
            <person name="Ng V."/>
            <person name="Cullen D."/>
            <person name="Martin F."/>
            <person name="Rosso M.-N."/>
            <person name="Henrissat B."/>
            <person name="Hibbett D."/>
            <person name="Martinez A.T."/>
            <person name="Grigoriev I.V."/>
        </authorList>
    </citation>
    <scope>NUCLEOTIDE SEQUENCE</scope>
    <source>
        <strain evidence="3">AH 40177</strain>
    </source>
</reference>
<organism evidence="3 4">
    <name type="scientific">Rhodocollybia butyracea</name>
    <dbReference type="NCBI Taxonomy" id="206335"/>
    <lineage>
        <taxon>Eukaryota</taxon>
        <taxon>Fungi</taxon>
        <taxon>Dikarya</taxon>
        <taxon>Basidiomycota</taxon>
        <taxon>Agaricomycotina</taxon>
        <taxon>Agaricomycetes</taxon>
        <taxon>Agaricomycetidae</taxon>
        <taxon>Agaricales</taxon>
        <taxon>Marasmiineae</taxon>
        <taxon>Omphalotaceae</taxon>
        <taxon>Rhodocollybia</taxon>
    </lineage>
</organism>
<feature type="region of interest" description="Disordered" evidence="1">
    <location>
        <begin position="561"/>
        <end position="657"/>
    </location>
</feature>
<evidence type="ECO:0000259" key="2">
    <source>
        <dbReference type="PROSITE" id="PS50011"/>
    </source>
</evidence>
<dbReference type="InterPro" id="IPR001245">
    <property type="entry name" value="Ser-Thr/Tyr_kinase_cat_dom"/>
</dbReference>
<protein>
    <submittedName>
        <fullName evidence="3">Kinase-like domain-containing protein</fullName>
    </submittedName>
</protein>
<sequence>MISATAAELRNVLNAHPNSNQWMKDLLGLYEVLDEKSLQHLVDLIQSELDLSTECVDLAISDSSRFHRRCLQALRYISTRYRTLPSSLVIYDVQRKGQRPVGGGGFADIWEGILGNQKVCLKVLRLLVEPDEQVREKTRRRFCNEAIIWKQLKHPNILPLLGVNVTLFEPSFCLISPWMKNKDVITFLRHNPSHSRHKTLQEISAGLLYLHSRNPPITHGDIRGANILITSDFRCCLADFGLALVTANSESLAASTTSNMKGAIRWMAPELFSDLAEGVILDHPSRDIYAFGCTIVEIISLQHPFHDLKTDYQVLTSLISGKRPARPQSYWCTDPLWHLTTSCWTQSPSDRPKAYNIYMTLQQDVQDNIVSEYHAILSPRAEKVSSDDKIKEEWDKMEMAGFGNQPSSVDTVKGGNMGSGSPSLSLSLPSSMGSTEMQQQLDGQPQELEHPKAYVHDDSTLPGILSSHTEKENNKWDKTQMGASDYEKRERNVDAEEGDTLVDTGLGGDNEDDSHWVSEDESDSVQVVAVALNGSAPPLNPVGTDQPPPRFQLLQRSRRFQFPHRSQPSCRFQTSRHSQPSRRFRSPYLSQPSRRFQPLRRFQPSRYSQPSRRFKSPHRSQPSRHSSGRKQQSGLQQMLRDADSKAERHITKMSKTI</sequence>
<evidence type="ECO:0000313" key="3">
    <source>
        <dbReference type="EMBL" id="KAF9067334.1"/>
    </source>
</evidence>
<dbReference type="InterPro" id="IPR011009">
    <property type="entry name" value="Kinase-like_dom_sf"/>
</dbReference>
<dbReference type="Pfam" id="PF07714">
    <property type="entry name" value="PK_Tyr_Ser-Thr"/>
    <property type="match status" value="1"/>
</dbReference>
<accession>A0A9P5PKA5</accession>
<dbReference type="PROSITE" id="PS00109">
    <property type="entry name" value="PROTEIN_KINASE_TYR"/>
    <property type="match status" value="1"/>
</dbReference>
<feature type="compositionally biased region" description="Basic and acidic residues" evidence="1">
    <location>
        <begin position="468"/>
        <end position="478"/>
    </location>
</feature>
<name>A0A9P5PKA5_9AGAR</name>
<dbReference type="InterPro" id="IPR000719">
    <property type="entry name" value="Prot_kinase_dom"/>
</dbReference>
<evidence type="ECO:0000256" key="1">
    <source>
        <dbReference type="SAM" id="MobiDB-lite"/>
    </source>
</evidence>
<feature type="compositionally biased region" description="Basic and acidic residues" evidence="1">
    <location>
        <begin position="485"/>
        <end position="494"/>
    </location>
</feature>
<dbReference type="InterPro" id="IPR008266">
    <property type="entry name" value="Tyr_kinase_AS"/>
</dbReference>
<dbReference type="OrthoDB" id="346907at2759"/>
<comment type="caution">
    <text evidence="3">The sequence shown here is derived from an EMBL/GenBank/DDBJ whole genome shotgun (WGS) entry which is preliminary data.</text>
</comment>
<evidence type="ECO:0000313" key="4">
    <source>
        <dbReference type="Proteomes" id="UP000772434"/>
    </source>
</evidence>
<dbReference type="GO" id="GO:0005524">
    <property type="term" value="F:ATP binding"/>
    <property type="evidence" value="ECO:0007669"/>
    <property type="project" value="InterPro"/>
</dbReference>
<keyword evidence="3" id="KW-0418">Kinase</keyword>
<keyword evidence="3" id="KW-0808">Transferase</keyword>
<feature type="compositionally biased region" description="Basic and acidic residues" evidence="1">
    <location>
        <begin position="640"/>
        <end position="650"/>
    </location>
</feature>
<feature type="compositionally biased region" description="Polar residues" evidence="1">
    <location>
        <begin position="564"/>
        <end position="578"/>
    </location>
</feature>
<keyword evidence="4" id="KW-1185">Reference proteome</keyword>
<dbReference type="PANTHER" id="PTHR44329">
    <property type="entry name" value="SERINE/THREONINE-PROTEIN KINASE TNNI3K-RELATED"/>
    <property type="match status" value="1"/>
</dbReference>
<dbReference type="Gene3D" id="1.10.510.10">
    <property type="entry name" value="Transferase(Phosphotransferase) domain 1"/>
    <property type="match status" value="1"/>
</dbReference>
<proteinExistence type="predicted"/>
<dbReference type="SUPFAM" id="SSF56112">
    <property type="entry name" value="Protein kinase-like (PK-like)"/>
    <property type="match status" value="1"/>
</dbReference>
<dbReference type="InterPro" id="IPR051681">
    <property type="entry name" value="Ser/Thr_Kinases-Pseudokinases"/>
</dbReference>
<gene>
    <name evidence="3" type="ORF">BDP27DRAFT_1449159</name>
</gene>
<feature type="domain" description="Protein kinase" evidence="2">
    <location>
        <begin position="95"/>
        <end position="377"/>
    </location>
</feature>
<feature type="region of interest" description="Disordered" evidence="1">
    <location>
        <begin position="460"/>
        <end position="523"/>
    </location>
</feature>
<feature type="compositionally biased region" description="Low complexity" evidence="1">
    <location>
        <begin position="419"/>
        <end position="434"/>
    </location>
</feature>
<dbReference type="AlphaFoldDB" id="A0A9P5PKA5"/>
<dbReference type="PROSITE" id="PS50011">
    <property type="entry name" value="PROTEIN_KINASE_DOM"/>
    <property type="match status" value="1"/>
</dbReference>
<dbReference type="GO" id="GO:0004674">
    <property type="term" value="F:protein serine/threonine kinase activity"/>
    <property type="evidence" value="ECO:0007669"/>
    <property type="project" value="TreeGrafter"/>
</dbReference>
<feature type="region of interest" description="Disordered" evidence="1">
    <location>
        <begin position="400"/>
        <end position="445"/>
    </location>
</feature>
<dbReference type="EMBL" id="JADNRY010000075">
    <property type="protein sequence ID" value="KAF9067334.1"/>
    <property type="molecule type" value="Genomic_DNA"/>
</dbReference>
<feature type="compositionally biased region" description="Basic residues" evidence="1">
    <location>
        <begin position="612"/>
        <end position="628"/>
    </location>
</feature>